<comment type="caution">
    <text evidence="2">The sequence shown here is derived from an EMBL/GenBank/DDBJ whole genome shotgun (WGS) entry which is preliminary data.</text>
</comment>
<keyword evidence="3" id="KW-1185">Reference proteome</keyword>
<protein>
    <submittedName>
        <fullName evidence="2">Uncharacterized protein</fullName>
    </submittedName>
</protein>
<proteinExistence type="predicted"/>
<name>A0A4Y2UFI0_ARAVE</name>
<keyword evidence="1" id="KW-0732">Signal</keyword>
<feature type="signal peptide" evidence="1">
    <location>
        <begin position="1"/>
        <end position="21"/>
    </location>
</feature>
<dbReference type="EMBL" id="BGPR01036552">
    <property type="protein sequence ID" value="GBO11805.1"/>
    <property type="molecule type" value="Genomic_DNA"/>
</dbReference>
<evidence type="ECO:0000313" key="2">
    <source>
        <dbReference type="EMBL" id="GBO11805.1"/>
    </source>
</evidence>
<sequence>KQRIATMWLIPFLCLVATTSCEPTDFDAFFGPGTSFFSPPEEDSFGAFSGLSFYPNDGAALSGDFKGWFFP</sequence>
<accession>A0A4Y2UFI0</accession>
<dbReference type="AlphaFoldDB" id="A0A4Y2UFI0"/>
<gene>
    <name evidence="2" type="ORF">AVEN_30241_1</name>
</gene>
<feature type="non-terminal residue" evidence="2">
    <location>
        <position position="1"/>
    </location>
</feature>
<feature type="chain" id="PRO_5021244612" evidence="1">
    <location>
        <begin position="22"/>
        <end position="71"/>
    </location>
</feature>
<organism evidence="2 3">
    <name type="scientific">Araneus ventricosus</name>
    <name type="common">Orbweaver spider</name>
    <name type="synonym">Epeira ventricosa</name>
    <dbReference type="NCBI Taxonomy" id="182803"/>
    <lineage>
        <taxon>Eukaryota</taxon>
        <taxon>Metazoa</taxon>
        <taxon>Ecdysozoa</taxon>
        <taxon>Arthropoda</taxon>
        <taxon>Chelicerata</taxon>
        <taxon>Arachnida</taxon>
        <taxon>Araneae</taxon>
        <taxon>Araneomorphae</taxon>
        <taxon>Entelegynae</taxon>
        <taxon>Araneoidea</taxon>
        <taxon>Araneidae</taxon>
        <taxon>Araneus</taxon>
    </lineage>
</organism>
<reference evidence="2 3" key="1">
    <citation type="journal article" date="2019" name="Sci. Rep.">
        <title>Orb-weaving spider Araneus ventricosus genome elucidates the spidroin gene catalogue.</title>
        <authorList>
            <person name="Kono N."/>
            <person name="Nakamura H."/>
            <person name="Ohtoshi R."/>
            <person name="Moran D.A.P."/>
            <person name="Shinohara A."/>
            <person name="Yoshida Y."/>
            <person name="Fujiwara M."/>
            <person name="Mori M."/>
            <person name="Tomita M."/>
            <person name="Arakawa K."/>
        </authorList>
    </citation>
    <scope>NUCLEOTIDE SEQUENCE [LARGE SCALE GENOMIC DNA]</scope>
</reference>
<evidence type="ECO:0000313" key="3">
    <source>
        <dbReference type="Proteomes" id="UP000499080"/>
    </source>
</evidence>
<dbReference type="Proteomes" id="UP000499080">
    <property type="component" value="Unassembled WGS sequence"/>
</dbReference>
<evidence type="ECO:0000256" key="1">
    <source>
        <dbReference type="SAM" id="SignalP"/>
    </source>
</evidence>